<sequence>MKRRAAVRVTQNFERNLDAIRQFLEQGERPSAFDDLLDLLFDEVIPSSELSPQIGFDFLARAPRSAEVQVRVRELRRRLGPESSLRESIAGEYWLLYAFSGERVHLLAIKHHRQPSFDLNAFWRG</sequence>
<dbReference type="AlphaFoldDB" id="A0A4P2Q0A7"/>
<dbReference type="EMBL" id="CP012670">
    <property type="protein sequence ID" value="AUX22637.1"/>
    <property type="molecule type" value="Genomic_DNA"/>
</dbReference>
<accession>A0A4P2Q0A7</accession>
<evidence type="ECO:0000313" key="1">
    <source>
        <dbReference type="EMBL" id="AUX22637.1"/>
    </source>
</evidence>
<proteinExistence type="predicted"/>
<dbReference type="RefSeq" id="WP_129347765.1">
    <property type="nucleotide sequence ID" value="NZ_CP012670.1"/>
</dbReference>
<dbReference type="Proteomes" id="UP000295781">
    <property type="component" value="Chromosome"/>
</dbReference>
<organism evidence="1 2">
    <name type="scientific">Sorangium cellulosum</name>
    <name type="common">Polyangium cellulosum</name>
    <dbReference type="NCBI Taxonomy" id="56"/>
    <lineage>
        <taxon>Bacteria</taxon>
        <taxon>Pseudomonadati</taxon>
        <taxon>Myxococcota</taxon>
        <taxon>Polyangia</taxon>
        <taxon>Polyangiales</taxon>
        <taxon>Polyangiaceae</taxon>
        <taxon>Sorangium</taxon>
    </lineage>
</organism>
<dbReference type="Gene3D" id="3.30.2310.20">
    <property type="entry name" value="RelE-like"/>
    <property type="match status" value="1"/>
</dbReference>
<evidence type="ECO:0008006" key="3">
    <source>
        <dbReference type="Google" id="ProtNLM"/>
    </source>
</evidence>
<dbReference type="InterPro" id="IPR035093">
    <property type="entry name" value="RelE/ParE_toxin_dom_sf"/>
</dbReference>
<protein>
    <recommendedName>
        <fullName evidence="3">Plasmid stabilization protein</fullName>
    </recommendedName>
</protein>
<gene>
    <name evidence="1" type="ORF">SOCEGT47_031410</name>
</gene>
<dbReference type="OrthoDB" id="5405593at2"/>
<reference evidence="1 2" key="1">
    <citation type="submission" date="2015-09" db="EMBL/GenBank/DDBJ databases">
        <title>Sorangium comparison.</title>
        <authorList>
            <person name="Zaburannyi N."/>
            <person name="Bunk B."/>
            <person name="Overmann J."/>
            <person name="Mueller R."/>
        </authorList>
    </citation>
    <scope>NUCLEOTIDE SEQUENCE [LARGE SCALE GENOMIC DNA]</scope>
    <source>
        <strain evidence="1 2">So ceGT47</strain>
    </source>
</reference>
<evidence type="ECO:0000313" key="2">
    <source>
        <dbReference type="Proteomes" id="UP000295781"/>
    </source>
</evidence>
<name>A0A4P2Q0A7_SORCE</name>